<dbReference type="PROSITE" id="PS01067">
    <property type="entry name" value="SECE_SEC61G"/>
    <property type="match status" value="1"/>
</dbReference>
<accession>A0A380MR91</accession>
<evidence type="ECO:0000256" key="6">
    <source>
        <dbReference type="ARBA" id="ARBA00022989"/>
    </source>
</evidence>
<reference evidence="10 11" key="1">
    <citation type="submission" date="2018-06" db="EMBL/GenBank/DDBJ databases">
        <authorList>
            <consortium name="Pathogen Informatics"/>
            <person name="Doyle S."/>
        </authorList>
    </citation>
    <scope>NUCLEOTIDE SEQUENCE [LARGE SCALE GENOMIC DNA]</scope>
    <source>
        <strain evidence="10 11">NCTC13337</strain>
    </source>
</reference>
<evidence type="ECO:0000313" key="11">
    <source>
        <dbReference type="Proteomes" id="UP000254601"/>
    </source>
</evidence>
<keyword evidence="3 9" id="KW-1003">Cell membrane</keyword>
<protein>
    <recommendedName>
        <fullName evidence="9">Protein translocase subunit SecE</fullName>
    </recommendedName>
</protein>
<evidence type="ECO:0000256" key="4">
    <source>
        <dbReference type="ARBA" id="ARBA00022692"/>
    </source>
</evidence>
<comment type="subunit">
    <text evidence="9">Component of the Sec protein translocase complex. Heterotrimer consisting of SecY, SecE and SecG subunits. The heterotrimers can form oligomers, although 1 heterotrimer is thought to be able to translocate proteins. Interacts with the ribosome. Interacts with SecDF, and other proteins may be involved. Interacts with SecA.</text>
</comment>
<keyword evidence="11" id="KW-1185">Reference proteome</keyword>
<dbReference type="Proteomes" id="UP000254601">
    <property type="component" value="Unassembled WGS sequence"/>
</dbReference>
<comment type="caution">
    <text evidence="9">Lacks conserved residue(s) required for the propagation of feature annotation.</text>
</comment>
<dbReference type="InterPro" id="IPR005807">
    <property type="entry name" value="SecE_bac"/>
</dbReference>
<comment type="similarity">
    <text evidence="9">Belongs to the SecE/SEC61-gamma family.</text>
</comment>
<evidence type="ECO:0000256" key="3">
    <source>
        <dbReference type="ARBA" id="ARBA00022475"/>
    </source>
</evidence>
<dbReference type="HAMAP" id="MF_00422">
    <property type="entry name" value="SecE"/>
    <property type="match status" value="1"/>
</dbReference>
<dbReference type="PRINTS" id="PR01650">
    <property type="entry name" value="SECETRNLCASE"/>
</dbReference>
<gene>
    <name evidence="9 10" type="primary">secE</name>
    <name evidence="10" type="ORF">NCTC13337_00874</name>
</gene>
<sequence length="123" mass="13794">MSANTNVAKKPLSSIFTALSVIFFLGGFYLAGAAFLAAKPWYIRLLIVLAALFFALGSLTLTDHWVHIKELFHGARIEIRKVFWPKKDELVKTTLMVLVIVAIFAIFLTIVDGLLTLLIKWVM</sequence>
<keyword evidence="4 9" id="KW-0812">Transmembrane</keyword>
<dbReference type="NCBIfam" id="TIGR00964">
    <property type="entry name" value="secE_bact"/>
    <property type="match status" value="1"/>
</dbReference>
<dbReference type="PANTHER" id="PTHR33910">
    <property type="entry name" value="PROTEIN TRANSLOCASE SUBUNIT SECE"/>
    <property type="match status" value="1"/>
</dbReference>
<feature type="transmembrane region" description="Helical" evidence="9">
    <location>
        <begin position="41"/>
        <end position="61"/>
    </location>
</feature>
<dbReference type="GO" id="GO:0006605">
    <property type="term" value="P:protein targeting"/>
    <property type="evidence" value="ECO:0007669"/>
    <property type="project" value="UniProtKB-UniRule"/>
</dbReference>
<evidence type="ECO:0000256" key="2">
    <source>
        <dbReference type="ARBA" id="ARBA00022448"/>
    </source>
</evidence>
<keyword evidence="6 9" id="KW-1133">Transmembrane helix</keyword>
<evidence type="ECO:0000313" key="10">
    <source>
        <dbReference type="EMBL" id="SUO94674.1"/>
    </source>
</evidence>
<evidence type="ECO:0000256" key="5">
    <source>
        <dbReference type="ARBA" id="ARBA00022927"/>
    </source>
</evidence>
<keyword evidence="7 9" id="KW-0811">Translocation</keyword>
<dbReference type="InterPro" id="IPR038379">
    <property type="entry name" value="SecE_sf"/>
</dbReference>
<dbReference type="GO" id="GO:0043952">
    <property type="term" value="P:protein transport by the Sec complex"/>
    <property type="evidence" value="ECO:0007669"/>
    <property type="project" value="UniProtKB-UniRule"/>
</dbReference>
<dbReference type="PANTHER" id="PTHR33910:SF1">
    <property type="entry name" value="PROTEIN TRANSLOCASE SUBUNIT SECE"/>
    <property type="match status" value="1"/>
</dbReference>
<dbReference type="Pfam" id="PF00584">
    <property type="entry name" value="SecE"/>
    <property type="match status" value="1"/>
</dbReference>
<comment type="function">
    <text evidence="9">Essential subunit of the Sec protein translocation channel SecYEG. Clamps together the 2 halves of SecY. May contact the channel plug during translocation.</text>
</comment>
<feature type="transmembrane region" description="Helical" evidence="9">
    <location>
        <begin position="12"/>
        <end position="35"/>
    </location>
</feature>
<evidence type="ECO:0000256" key="7">
    <source>
        <dbReference type="ARBA" id="ARBA00023010"/>
    </source>
</evidence>
<feature type="transmembrane region" description="Helical" evidence="9">
    <location>
        <begin position="95"/>
        <end position="119"/>
    </location>
</feature>
<keyword evidence="2 9" id="KW-0813">Transport</keyword>
<dbReference type="AlphaFoldDB" id="A0A380MR91"/>
<evidence type="ECO:0000256" key="8">
    <source>
        <dbReference type="ARBA" id="ARBA00023136"/>
    </source>
</evidence>
<dbReference type="EMBL" id="UHIC01000001">
    <property type="protein sequence ID" value="SUO94674.1"/>
    <property type="molecule type" value="Genomic_DNA"/>
</dbReference>
<comment type="subcellular location">
    <subcellularLocation>
        <location evidence="1">Membrane</location>
    </subcellularLocation>
</comment>
<dbReference type="GO" id="GO:0065002">
    <property type="term" value="P:intracellular protein transmembrane transport"/>
    <property type="evidence" value="ECO:0007669"/>
    <property type="project" value="UniProtKB-UniRule"/>
</dbReference>
<proteinExistence type="inferred from homology"/>
<dbReference type="GO" id="GO:0005886">
    <property type="term" value="C:plasma membrane"/>
    <property type="evidence" value="ECO:0007669"/>
    <property type="project" value="UniProtKB-UniRule"/>
</dbReference>
<dbReference type="OrthoDB" id="9806365at2"/>
<keyword evidence="8 9" id="KW-0472">Membrane</keyword>
<evidence type="ECO:0000256" key="1">
    <source>
        <dbReference type="ARBA" id="ARBA00004370"/>
    </source>
</evidence>
<organism evidence="10 11">
    <name type="scientific">Suttonella ornithocola</name>
    <dbReference type="NCBI Taxonomy" id="279832"/>
    <lineage>
        <taxon>Bacteria</taxon>
        <taxon>Pseudomonadati</taxon>
        <taxon>Pseudomonadota</taxon>
        <taxon>Gammaproteobacteria</taxon>
        <taxon>Cardiobacteriales</taxon>
        <taxon>Cardiobacteriaceae</taxon>
        <taxon>Suttonella</taxon>
    </lineage>
</organism>
<dbReference type="GO" id="GO:0008320">
    <property type="term" value="F:protein transmembrane transporter activity"/>
    <property type="evidence" value="ECO:0007669"/>
    <property type="project" value="UniProtKB-UniRule"/>
</dbReference>
<evidence type="ECO:0000256" key="9">
    <source>
        <dbReference type="HAMAP-Rule" id="MF_00422"/>
    </source>
</evidence>
<keyword evidence="5 9" id="KW-0653">Protein transport</keyword>
<name>A0A380MR91_9GAMM</name>
<dbReference type="Gene3D" id="1.20.5.1030">
    <property type="entry name" value="Preprotein translocase secy subunit"/>
    <property type="match status" value="1"/>
</dbReference>
<dbReference type="GO" id="GO:0009306">
    <property type="term" value="P:protein secretion"/>
    <property type="evidence" value="ECO:0007669"/>
    <property type="project" value="UniProtKB-UniRule"/>
</dbReference>
<dbReference type="RefSeq" id="WP_072575381.1">
    <property type="nucleotide sequence ID" value="NZ_LWHB01000001.1"/>
</dbReference>
<dbReference type="InterPro" id="IPR001901">
    <property type="entry name" value="Translocase_SecE/Sec61-g"/>
</dbReference>